<sequence length="701" mass="69848">MGEGNGGDPTVLVELRAHPFMAKIDIGGGERGCSGALVAPQWIATAAACFAEDLQQGAPPPAGKPSLDTVATVGRTDLSSPTGQVADVVELVPRDDRDLVLARLAKPVTGITPVPVSAVPAASGETLTVAGYGRTATEWVPDRLHTSSFTVDAVEDGSLALTGATAESAICKGDTGGPALRETDGRVELVAVSSSWQGGCLGSDETRTGAVSSRVDDLGAWIADRAAAAPVTDFNCDGQRDVAVGDPRATVGGDESAGLVRVVYGGGKGTAEIHQDLAAVPGGAEAEDWYGESLAVFDHNLDGCTDLVVGVPAEDLGGAADTGMVNVLYGDPAGLTRGKPALNLEQGKGTGSLGASTSEAGDRLGHAVAAGHTDTVLPYLVAGLPGEDLGDIRDAGSSVYLLGTTNVGVHQDTAGVPGAPEKNDRFGAAVSASPRHLAIGIPGEAIGDKASAGGTQILAHGTDTGAAPEPLGFADQDNTGINGSAESGDQFGAAVAMTGYRPSGATSATDTLLAVGSPGEGLDGMNNAGRVVVLQISAAGKATQRADIQQDVDGVSGGAEAGDLFGRYLSAVNTAPGAESTAGTMLLAVGIPGEDLGRAEDSGAIQVFSLLGEPGATDVWIEPGLAGLPGAPGTEERLGTAFTATGTHLYVGMPYGPTQYGAVHTVPWANVTDGADEPVTTHQPGQGGLPAAGRAFGRAVR</sequence>
<protein>
    <submittedName>
        <fullName evidence="1">Esterase</fullName>
    </submittedName>
</protein>
<evidence type="ECO:0000313" key="1">
    <source>
        <dbReference type="EMBL" id="KNE84375.1"/>
    </source>
</evidence>
<dbReference type="EMBL" id="LGSP01000001">
    <property type="protein sequence ID" value="KNE84375.1"/>
    <property type="molecule type" value="Genomic_DNA"/>
</dbReference>
<dbReference type="Proteomes" id="UP000037185">
    <property type="component" value="Unassembled WGS sequence"/>
</dbReference>
<accession>A0ACC4WII3</accession>
<name>A0ACC4WII3_STRFR</name>
<evidence type="ECO:0000313" key="2">
    <source>
        <dbReference type="Proteomes" id="UP000037185"/>
    </source>
</evidence>
<comment type="caution">
    <text evidence="1">The sequence shown here is derived from an EMBL/GenBank/DDBJ whole genome shotgun (WGS) entry which is preliminary data.</text>
</comment>
<organism evidence="1 2">
    <name type="scientific">Streptomyces fradiae</name>
    <name type="common">Streptomyces roseoflavus</name>
    <dbReference type="NCBI Taxonomy" id="1906"/>
    <lineage>
        <taxon>Bacteria</taxon>
        <taxon>Bacillati</taxon>
        <taxon>Actinomycetota</taxon>
        <taxon>Actinomycetes</taxon>
        <taxon>Kitasatosporales</taxon>
        <taxon>Streptomycetaceae</taxon>
        <taxon>Streptomyces</taxon>
    </lineage>
</organism>
<proteinExistence type="predicted"/>
<reference evidence="1" key="1">
    <citation type="submission" date="2015-07" db="EMBL/GenBank/DDBJ databases">
        <title>Draft genome sequence of Streptomyces fradiae, a resistant strain to nitron-oligomycin.</title>
        <authorList>
            <person name="Vatlin A.A."/>
            <person name="Bekker O.B."/>
            <person name="Danilenko V.N."/>
        </authorList>
    </citation>
    <scope>NUCLEOTIDE SEQUENCE</scope>
    <source>
        <strain evidence="1">Olg1-1</strain>
    </source>
</reference>
<gene>
    <name evidence="1" type="ORF">ADZ36_00775</name>
</gene>
<keyword evidence="2" id="KW-1185">Reference proteome</keyword>